<evidence type="ECO:0000313" key="2">
    <source>
        <dbReference type="Proteomes" id="UP000308886"/>
    </source>
</evidence>
<gene>
    <name evidence="1" type="ORF">E5358_11705</name>
</gene>
<dbReference type="Proteomes" id="UP000308886">
    <property type="component" value="Unassembled WGS sequence"/>
</dbReference>
<reference evidence="1" key="1">
    <citation type="submission" date="2019-04" db="EMBL/GenBank/DDBJ databases">
        <title>Microbes associate with the intestines of laboratory mice.</title>
        <authorList>
            <person name="Navarre W."/>
            <person name="Wong E."/>
            <person name="Huang K."/>
            <person name="Tropini C."/>
            <person name="Ng K."/>
            <person name="Yu B."/>
        </authorList>
    </citation>
    <scope>NUCLEOTIDE SEQUENCE</scope>
    <source>
        <strain evidence="1">NM73_A23</strain>
    </source>
</reference>
<accession>A0AC61QMX8</accession>
<dbReference type="EMBL" id="SRZC01000021">
    <property type="protein sequence ID" value="TGX80805.1"/>
    <property type="molecule type" value="Genomic_DNA"/>
</dbReference>
<keyword evidence="2" id="KW-1185">Reference proteome</keyword>
<name>A0AC61QMX8_9BACT</name>
<evidence type="ECO:0000313" key="1">
    <source>
        <dbReference type="EMBL" id="TGX80805.1"/>
    </source>
</evidence>
<comment type="caution">
    <text evidence="1">The sequence shown here is derived from an EMBL/GenBank/DDBJ whole genome shotgun (WGS) entry which is preliminary data.</text>
</comment>
<protein>
    <submittedName>
        <fullName evidence="1">DUF3826 domain-containing protein</fullName>
    </submittedName>
</protein>
<sequence>MKRISFIIMSLCVVASAMAQSVVLNSEGRDAEYVKTIIARSEKNIQSLNLTGEKFEAVRNIVANRYFELNDIYKIENKAERDSKLYRTHFAMPAQLGIYLTPEQVIAIKDNITYNKVKVTYEAYLDEIPSLKEEEKAQIYAWMVEARELALDAGDSKGKHEAFNKYKGRVNNYLSKRGYDLNKEREAWFKRLEERKKNQKK</sequence>
<proteinExistence type="predicted"/>
<organism evidence="1 2">
    <name type="scientific">Palleniella muris</name>
    <dbReference type="NCBI Taxonomy" id="3038145"/>
    <lineage>
        <taxon>Bacteria</taxon>
        <taxon>Pseudomonadati</taxon>
        <taxon>Bacteroidota</taxon>
        <taxon>Bacteroidia</taxon>
        <taxon>Bacteroidales</taxon>
        <taxon>Prevotellaceae</taxon>
        <taxon>Palleniella</taxon>
    </lineage>
</organism>